<evidence type="ECO:0000313" key="3">
    <source>
        <dbReference type="Proteomes" id="UP001438707"/>
    </source>
</evidence>
<name>A0AAW1R141_9CHLO</name>
<dbReference type="AlphaFoldDB" id="A0AAW1R141"/>
<feature type="compositionally biased region" description="Polar residues" evidence="1">
    <location>
        <begin position="34"/>
        <end position="54"/>
    </location>
</feature>
<dbReference type="Proteomes" id="UP001438707">
    <property type="component" value="Unassembled WGS sequence"/>
</dbReference>
<protein>
    <submittedName>
        <fullName evidence="2">Uncharacterized protein</fullName>
    </submittedName>
</protein>
<reference evidence="2 3" key="1">
    <citation type="journal article" date="2024" name="Nat. Commun.">
        <title>Phylogenomics reveals the evolutionary origins of lichenization in chlorophyte algae.</title>
        <authorList>
            <person name="Puginier C."/>
            <person name="Libourel C."/>
            <person name="Otte J."/>
            <person name="Skaloud P."/>
            <person name="Haon M."/>
            <person name="Grisel S."/>
            <person name="Petersen M."/>
            <person name="Berrin J.G."/>
            <person name="Delaux P.M."/>
            <person name="Dal Grande F."/>
            <person name="Keller J."/>
        </authorList>
    </citation>
    <scope>NUCLEOTIDE SEQUENCE [LARGE SCALE GENOMIC DNA]</scope>
    <source>
        <strain evidence="2 3">SAG 2145</strain>
    </source>
</reference>
<feature type="region of interest" description="Disordered" evidence="1">
    <location>
        <begin position="25"/>
        <end position="109"/>
    </location>
</feature>
<evidence type="ECO:0000256" key="1">
    <source>
        <dbReference type="SAM" id="MobiDB-lite"/>
    </source>
</evidence>
<organism evidence="2 3">
    <name type="scientific">Apatococcus lobatus</name>
    <dbReference type="NCBI Taxonomy" id="904363"/>
    <lineage>
        <taxon>Eukaryota</taxon>
        <taxon>Viridiplantae</taxon>
        <taxon>Chlorophyta</taxon>
        <taxon>core chlorophytes</taxon>
        <taxon>Trebouxiophyceae</taxon>
        <taxon>Chlorellales</taxon>
        <taxon>Chlorellaceae</taxon>
        <taxon>Apatococcus</taxon>
    </lineage>
</organism>
<proteinExistence type="predicted"/>
<sequence>MQARGAIGNNHITNTARVLRSSNSLSRLHPNPASPSSGSDYHTTNPSIYLSRTVTPAVPPAGPRLTRRPTLEARSRPAFQMAARSLDRPHPSCPDHLRRPPGLTKVNPSGVNIHRRRLLNLCVLTTRSPRKRRSKRLPRSVRVLPSAHPSASRGLAASPTNCRVLRAALYGRPDTSHSGPLLTASAGACRA</sequence>
<dbReference type="EMBL" id="JALJOS010000018">
    <property type="protein sequence ID" value="KAK9827538.1"/>
    <property type="molecule type" value="Genomic_DNA"/>
</dbReference>
<evidence type="ECO:0000313" key="2">
    <source>
        <dbReference type="EMBL" id="KAK9827538.1"/>
    </source>
</evidence>
<gene>
    <name evidence="2" type="ORF">WJX74_009212</name>
</gene>
<comment type="caution">
    <text evidence="2">The sequence shown here is derived from an EMBL/GenBank/DDBJ whole genome shotgun (WGS) entry which is preliminary data.</text>
</comment>
<accession>A0AAW1R141</accession>
<feature type="compositionally biased region" description="Basic and acidic residues" evidence="1">
    <location>
        <begin position="85"/>
        <end position="98"/>
    </location>
</feature>
<keyword evidence="3" id="KW-1185">Reference proteome</keyword>